<keyword evidence="3" id="KW-0378">Hydrolase</keyword>
<feature type="domain" description="Dynamin N-terminal" evidence="7">
    <location>
        <begin position="45"/>
        <end position="199"/>
    </location>
</feature>
<evidence type="ECO:0000256" key="5">
    <source>
        <dbReference type="ARBA" id="ARBA00023136"/>
    </source>
</evidence>
<keyword evidence="9" id="KW-1185">Reference proteome</keyword>
<feature type="domain" description="Dynamin N-terminal" evidence="7">
    <location>
        <begin position="619"/>
        <end position="836"/>
    </location>
</feature>
<evidence type="ECO:0000256" key="4">
    <source>
        <dbReference type="ARBA" id="ARBA00023134"/>
    </source>
</evidence>
<dbReference type="GO" id="GO:0003924">
    <property type="term" value="F:GTPase activity"/>
    <property type="evidence" value="ECO:0007669"/>
    <property type="project" value="InterPro"/>
</dbReference>
<evidence type="ECO:0000256" key="2">
    <source>
        <dbReference type="ARBA" id="ARBA00022741"/>
    </source>
</evidence>
<dbReference type="GO" id="GO:0016020">
    <property type="term" value="C:membrane"/>
    <property type="evidence" value="ECO:0007669"/>
    <property type="project" value="UniProtKB-SubCell"/>
</dbReference>
<evidence type="ECO:0000256" key="1">
    <source>
        <dbReference type="ARBA" id="ARBA00004370"/>
    </source>
</evidence>
<evidence type="ECO:0000259" key="7">
    <source>
        <dbReference type="Pfam" id="PF00350"/>
    </source>
</evidence>
<organism evidence="8 9">
    <name type="scientific">Metabacillus indicus</name>
    <name type="common">Bacillus indicus</name>
    <dbReference type="NCBI Taxonomy" id="246786"/>
    <lineage>
        <taxon>Bacteria</taxon>
        <taxon>Bacillati</taxon>
        <taxon>Bacillota</taxon>
        <taxon>Bacilli</taxon>
        <taxon>Bacillales</taxon>
        <taxon>Bacillaceae</taxon>
        <taxon>Metabacillus</taxon>
    </lineage>
</organism>
<dbReference type="CDD" id="cd09912">
    <property type="entry name" value="DLP_2"/>
    <property type="match status" value="2"/>
</dbReference>
<dbReference type="InterPro" id="IPR045063">
    <property type="entry name" value="Dynamin_N"/>
</dbReference>
<dbReference type="EMBL" id="JNVC02000004">
    <property type="protein sequence ID" value="KEZ52974.1"/>
    <property type="molecule type" value="Genomic_DNA"/>
</dbReference>
<dbReference type="PANTHER" id="PTHR10465:SF0">
    <property type="entry name" value="SARCALUMENIN"/>
    <property type="match status" value="1"/>
</dbReference>
<dbReference type="InterPro" id="IPR027094">
    <property type="entry name" value="Mitofusin_fam"/>
</dbReference>
<evidence type="ECO:0000256" key="6">
    <source>
        <dbReference type="SAM" id="MobiDB-lite"/>
    </source>
</evidence>
<comment type="caution">
    <text evidence="8">The sequence shown here is derived from an EMBL/GenBank/DDBJ whole genome shotgun (WGS) entry which is preliminary data.</text>
</comment>
<reference evidence="8 9" key="1">
    <citation type="journal article" date="2005" name="Int. J. Syst. Evol. Microbiol.">
        <title>Bacillus cibi sp. nov., isolated from jeotgal, a traditional Korean fermented seafood.</title>
        <authorList>
            <person name="Yoon J.H."/>
            <person name="Lee C.H."/>
            <person name="Oh T.K."/>
        </authorList>
    </citation>
    <scope>NUCLEOTIDE SEQUENCE [LARGE SCALE GENOMIC DNA]</scope>
    <source>
        <strain evidence="8 9">DSM 16189</strain>
    </source>
</reference>
<keyword evidence="2" id="KW-0547">Nucleotide-binding</keyword>
<dbReference type="InterPro" id="IPR027417">
    <property type="entry name" value="P-loop_NTPase"/>
</dbReference>
<sequence length="1191" mass="134357">MSTKTLKQHLLPRTAAVWNKIQDEPETADKLIELFYKIQKNTKHIAFTGHFSAGKSTMINMLIGEEVLPTSPIPTSANVVLLQKGEKSVILHDTKGNLIKLKGSYSIQQVKDYCRQGNEVLKIEIKDEYSSLQENVVIMDTPGIDSTDAAHRMATESALHLADLVFYVTDYNHVQSEENVAFVHEMIHKGKQIYLIVNQVDKHREEEVAFSAFRAQIEMTFEAAGLPSDHVFYTSLTALDHEHNQLSSVKSLISEMISKEGLVQENAQNTLISLSSDYLGQKEEDLELKEISADELLSQIGSVQKELDTSQAALKNLSDSISSVSADLRDQLDYILKNANLIPFETRSKAERFIEASLPGFKVGLFFSKAKTAEEQKKRETELFEDISAHLQSQIAWHVNELLKKKAAEHEISSPDFLQMLQDFSIKTDAALLHSSVQKGATANAQYTLTYSNDLSDSVKKDAKKQVLPLIEQMEQHVKNQNDAELQALFSDVSKRTEKLEALNELYRRLIGFEQLKNDVMELAAQEKLPDLDLAEWITEHPEKTASEGTLEQKQSVSRKIEKESAEKTHVQDQTADQAYFADQIAAASNVLTGIPGFQQLSASLRTKAESLQNKSFTVALFGAFSAGKSSFANALLGEKLLPSSPTPTTAAINKIKPPAMDKPHGMIEVKFKTERAFLEEISDIFSIEAVSAEDARMKLAGMKGDSERLKSLLPLYQKALSEIGSISGKTIAANREEYKEYVANEEKACTVEEVVIYFDSPLTQSGITIVDTPGADSFNSRHTEVAFDYIKNADAILFVTYYNHPFSKGDREFLKQLGRVKDTFSMDKMFFIINAIDLAGSNEEIELVKDYIRDQLLTHEIRHPRLYGISSMQELAKTADPLQSEFGVMKEEFHHFMNHDLSASMIQSAKLELSIAKQQLQSVLDAADSDQEKRELEIKTLTAQREKVLSMLNAATQNLREKQLEQEVKEQLFYVKQRTMLRFPDLFKEAFHPGAFGGSKSPKEVLEDCYQDLLASLQFYVLQELQAVTLRLEKYVHSLLSDAFKQAAREMLMHNGQLRTSMPDLQKIETPKIRTSLKEHVTNEEKQPLKKFKNTKAFFEKNEKKQISEELQEKLALPVSIQLTESEHQFKAYYGEKLREASKELNGNLVLQTESFYEVLLSAYTLEDVSSYERSNEMLEKILSAAGVQS</sequence>
<protein>
    <recommendedName>
        <fullName evidence="7">Dynamin N-terminal domain-containing protein</fullName>
    </recommendedName>
</protein>
<comment type="subcellular location">
    <subcellularLocation>
        <location evidence="1">Membrane</location>
    </subcellularLocation>
</comment>
<evidence type="ECO:0000256" key="3">
    <source>
        <dbReference type="ARBA" id="ARBA00022801"/>
    </source>
</evidence>
<proteinExistence type="predicted"/>
<dbReference type="AlphaFoldDB" id="A0A084H062"/>
<keyword evidence="4" id="KW-0342">GTP-binding</keyword>
<dbReference type="RefSeq" id="WP_029566008.1">
    <property type="nucleotide sequence ID" value="NZ_JNVC02000004.1"/>
</dbReference>
<feature type="compositionally biased region" description="Polar residues" evidence="6">
    <location>
        <begin position="547"/>
        <end position="558"/>
    </location>
</feature>
<accession>A0A084H062</accession>
<dbReference type="Proteomes" id="UP000028549">
    <property type="component" value="Unassembled WGS sequence"/>
</dbReference>
<keyword evidence="5" id="KW-0472">Membrane</keyword>
<name>A0A084H062_METID</name>
<evidence type="ECO:0000313" key="8">
    <source>
        <dbReference type="EMBL" id="KEZ52974.1"/>
    </source>
</evidence>
<dbReference type="Pfam" id="PF00350">
    <property type="entry name" value="Dynamin_N"/>
    <property type="match status" value="2"/>
</dbReference>
<feature type="compositionally biased region" description="Basic and acidic residues" evidence="6">
    <location>
        <begin position="559"/>
        <end position="571"/>
    </location>
</feature>
<evidence type="ECO:0000313" key="9">
    <source>
        <dbReference type="Proteomes" id="UP000028549"/>
    </source>
</evidence>
<feature type="region of interest" description="Disordered" evidence="6">
    <location>
        <begin position="543"/>
        <end position="572"/>
    </location>
</feature>
<dbReference type="STRING" id="246786.GS18_0209140"/>
<dbReference type="Gene3D" id="3.40.50.300">
    <property type="entry name" value="P-loop containing nucleotide triphosphate hydrolases"/>
    <property type="match status" value="2"/>
</dbReference>
<gene>
    <name evidence="8" type="ORF">GS18_0209140</name>
</gene>
<dbReference type="GO" id="GO:0005525">
    <property type="term" value="F:GTP binding"/>
    <property type="evidence" value="ECO:0007669"/>
    <property type="project" value="UniProtKB-KW"/>
</dbReference>
<dbReference type="OrthoDB" id="5477114at2"/>
<dbReference type="SUPFAM" id="SSF52540">
    <property type="entry name" value="P-loop containing nucleoside triphosphate hydrolases"/>
    <property type="match status" value="2"/>
</dbReference>
<dbReference type="PANTHER" id="PTHR10465">
    <property type="entry name" value="TRANSMEMBRANE GTPASE FZO1"/>
    <property type="match status" value="1"/>
</dbReference>